<dbReference type="EMBL" id="HG996471">
    <property type="protein sequence ID" value="CAG1846651.1"/>
    <property type="molecule type" value="Genomic_DNA"/>
</dbReference>
<dbReference type="Proteomes" id="UP000012960">
    <property type="component" value="Unplaced"/>
</dbReference>
<proteinExistence type="predicted"/>
<dbReference type="AlphaFoldDB" id="A0A804JHN8"/>
<gene>
    <name evidence="1" type="ORF">GSMUA_164460.1</name>
</gene>
<dbReference type="EnsemblPlants" id="Ma06_t18490.1">
    <property type="protein sequence ID" value="Ma06_p18490.1"/>
    <property type="gene ID" value="Ma06_g18490"/>
</dbReference>
<name>A0A804JHN8_MUSAM</name>
<reference evidence="1" key="1">
    <citation type="submission" date="2021-03" db="EMBL/GenBank/DDBJ databases">
        <authorList>
            <consortium name="Genoscope - CEA"/>
            <person name="William W."/>
        </authorList>
    </citation>
    <scope>NUCLEOTIDE SEQUENCE</scope>
    <source>
        <strain evidence="1">Doubled-haploid Pahang</strain>
    </source>
</reference>
<sequence length="65" mass="7591">MVAVKVRGRWTDRWAHLHLRRSFCEAEYSLSSSLCSALLRVAVIEKPTSMDVIDQEFHRFKQIQG</sequence>
<organism evidence="2 3">
    <name type="scientific">Musa acuminata subsp. malaccensis</name>
    <name type="common">Wild banana</name>
    <name type="synonym">Musa malaccensis</name>
    <dbReference type="NCBI Taxonomy" id="214687"/>
    <lineage>
        <taxon>Eukaryota</taxon>
        <taxon>Viridiplantae</taxon>
        <taxon>Streptophyta</taxon>
        <taxon>Embryophyta</taxon>
        <taxon>Tracheophyta</taxon>
        <taxon>Spermatophyta</taxon>
        <taxon>Magnoliopsida</taxon>
        <taxon>Liliopsida</taxon>
        <taxon>Zingiberales</taxon>
        <taxon>Musaceae</taxon>
        <taxon>Musa</taxon>
    </lineage>
</organism>
<accession>A0A804JHN8</accession>
<evidence type="ECO:0000313" key="1">
    <source>
        <dbReference type="EMBL" id="CAG1846651.1"/>
    </source>
</evidence>
<protein>
    <submittedName>
        <fullName evidence="1">(wild Malaysian banana) hypothetical protein</fullName>
    </submittedName>
</protein>
<keyword evidence="3" id="KW-1185">Reference proteome</keyword>
<dbReference type="Gramene" id="Ma06_t18490.1">
    <property type="protein sequence ID" value="Ma06_p18490.1"/>
    <property type="gene ID" value="Ma06_g18490"/>
</dbReference>
<evidence type="ECO:0000313" key="3">
    <source>
        <dbReference type="Proteomes" id="UP000012960"/>
    </source>
</evidence>
<reference evidence="2" key="2">
    <citation type="submission" date="2021-05" db="UniProtKB">
        <authorList>
            <consortium name="EnsemblPlants"/>
        </authorList>
    </citation>
    <scope>IDENTIFICATION</scope>
    <source>
        <strain evidence="2">subsp. malaccensis</strain>
    </source>
</reference>
<evidence type="ECO:0000313" key="2">
    <source>
        <dbReference type="EnsemblPlants" id="Ma06_p18490.1"/>
    </source>
</evidence>
<dbReference type="InParanoid" id="A0A804JHN8"/>